<gene>
    <name evidence="7" type="ORF">AU255_08420</name>
</gene>
<dbReference type="STRING" id="1420851.AU255_08420"/>
<keyword evidence="3 6" id="KW-0812">Transmembrane</keyword>
<evidence type="ECO:0000256" key="5">
    <source>
        <dbReference type="ARBA" id="ARBA00023136"/>
    </source>
</evidence>
<dbReference type="NCBIfam" id="TIGR00765">
    <property type="entry name" value="yihY_not_rbn"/>
    <property type="match status" value="1"/>
</dbReference>
<dbReference type="EMBL" id="LPUF01000001">
    <property type="protein sequence ID" value="OQK17870.1"/>
    <property type="molecule type" value="Genomic_DNA"/>
</dbReference>
<feature type="transmembrane region" description="Helical" evidence="6">
    <location>
        <begin position="202"/>
        <end position="221"/>
    </location>
</feature>
<dbReference type="Pfam" id="PF03631">
    <property type="entry name" value="Virul_fac_BrkB"/>
    <property type="match status" value="1"/>
</dbReference>
<dbReference type="Proteomes" id="UP000191980">
    <property type="component" value="Unassembled WGS sequence"/>
</dbReference>
<dbReference type="GO" id="GO:0005886">
    <property type="term" value="C:plasma membrane"/>
    <property type="evidence" value="ECO:0007669"/>
    <property type="project" value="UniProtKB-SubCell"/>
</dbReference>
<comment type="caution">
    <text evidence="7">The sequence shown here is derived from an EMBL/GenBank/DDBJ whole genome shotgun (WGS) entry which is preliminary data.</text>
</comment>
<feature type="transmembrane region" description="Helical" evidence="6">
    <location>
        <begin position="263"/>
        <end position="285"/>
    </location>
</feature>
<reference evidence="7 8" key="1">
    <citation type="submission" date="2015-12" db="EMBL/GenBank/DDBJ databases">
        <authorList>
            <person name="Shamseldin A."/>
            <person name="Moawad H."/>
            <person name="Abd El-Rahim W.M."/>
            <person name="Sadowsky M.J."/>
        </authorList>
    </citation>
    <scope>NUCLEOTIDE SEQUENCE [LARGE SCALE GENOMIC DNA]</scope>
    <source>
        <strain evidence="7 8">WF1</strain>
    </source>
</reference>
<feature type="transmembrane region" description="Helical" evidence="6">
    <location>
        <begin position="114"/>
        <end position="133"/>
    </location>
</feature>
<dbReference type="RefSeq" id="WP_080522479.1">
    <property type="nucleotide sequence ID" value="NZ_LPUF01000001.1"/>
</dbReference>
<evidence type="ECO:0000313" key="8">
    <source>
        <dbReference type="Proteomes" id="UP000191980"/>
    </source>
</evidence>
<sequence>MQQQIMDYFREGLWQQKTETEEPQFKAYLVRLLKIVTLSAHAFIKDNGSLRASALTLYSLLSVVPVIAMLFGIAKGFGFEQLLQQRLLEQVPEQNELIGQLFDMARNLLDSTKGGVVAGFGVAILFWTVLKVISNIEESFNYIWKVGKPRAPGRKLNDYLSVMLLAPLLIIAASSISIYVQTQLASLINAIALPGTIIALKLLSYLPILILWGLFSFVFIFMPNTTVSYRSGLFAGIISGTIYYIVQSLYVSLQIGVTSYNAIYGSFAALPLFLVWLQITWIIVLTGSELSFFHQNLAFYQFNQHIKNLSFVSRVTLAQQIMHLIMDRFKQVNATPYSVEDLSIQLQLPISLIQPIIDELIECHLLSKLDTSDKPTDSYQPACAINLLSDDAISEALKNNGESYTALFNQVSY</sequence>
<keyword evidence="8" id="KW-1185">Reference proteome</keyword>
<evidence type="ECO:0000256" key="4">
    <source>
        <dbReference type="ARBA" id="ARBA00022989"/>
    </source>
</evidence>
<dbReference type="PANTHER" id="PTHR30213">
    <property type="entry name" value="INNER MEMBRANE PROTEIN YHJD"/>
    <property type="match status" value="1"/>
</dbReference>
<keyword evidence="2" id="KW-1003">Cell membrane</keyword>
<feature type="transmembrane region" description="Helical" evidence="6">
    <location>
        <begin position="55"/>
        <end position="74"/>
    </location>
</feature>
<protein>
    <submittedName>
        <fullName evidence="7">Uncharacterized protein</fullName>
    </submittedName>
</protein>
<evidence type="ECO:0000256" key="1">
    <source>
        <dbReference type="ARBA" id="ARBA00004651"/>
    </source>
</evidence>
<feature type="transmembrane region" description="Helical" evidence="6">
    <location>
        <begin position="159"/>
        <end position="182"/>
    </location>
</feature>
<keyword evidence="5 6" id="KW-0472">Membrane</keyword>
<evidence type="ECO:0000256" key="3">
    <source>
        <dbReference type="ARBA" id="ARBA00022692"/>
    </source>
</evidence>
<comment type="subcellular location">
    <subcellularLocation>
        <location evidence="1">Cell membrane</location>
        <topology evidence="1">Multi-pass membrane protein</topology>
    </subcellularLocation>
</comment>
<dbReference type="OrthoDB" id="9808671at2"/>
<organism evidence="7 8">
    <name type="scientific">Methyloprofundus sedimenti</name>
    <dbReference type="NCBI Taxonomy" id="1420851"/>
    <lineage>
        <taxon>Bacteria</taxon>
        <taxon>Pseudomonadati</taxon>
        <taxon>Pseudomonadota</taxon>
        <taxon>Gammaproteobacteria</taxon>
        <taxon>Methylococcales</taxon>
        <taxon>Methylococcaceae</taxon>
        <taxon>Methyloprofundus</taxon>
    </lineage>
</organism>
<evidence type="ECO:0000256" key="2">
    <source>
        <dbReference type="ARBA" id="ARBA00022475"/>
    </source>
</evidence>
<name>A0A1V8M8F6_9GAMM</name>
<dbReference type="PANTHER" id="PTHR30213:SF0">
    <property type="entry name" value="UPF0761 MEMBRANE PROTEIN YIHY"/>
    <property type="match status" value="1"/>
</dbReference>
<accession>A0A1V8M8F6</accession>
<evidence type="ECO:0000313" key="7">
    <source>
        <dbReference type="EMBL" id="OQK17870.1"/>
    </source>
</evidence>
<dbReference type="InterPro" id="IPR017039">
    <property type="entry name" value="Virul_fac_BrkB"/>
</dbReference>
<feature type="transmembrane region" description="Helical" evidence="6">
    <location>
        <begin position="233"/>
        <end position="251"/>
    </location>
</feature>
<proteinExistence type="predicted"/>
<keyword evidence="4 6" id="KW-1133">Transmembrane helix</keyword>
<dbReference type="AlphaFoldDB" id="A0A1V8M8F6"/>
<evidence type="ECO:0000256" key="6">
    <source>
        <dbReference type="SAM" id="Phobius"/>
    </source>
</evidence>